<dbReference type="PANTHER" id="PTHR11228:SF7">
    <property type="entry name" value="PQQA PEPTIDE CYCLASE"/>
    <property type="match status" value="1"/>
</dbReference>
<evidence type="ECO:0000313" key="7">
    <source>
        <dbReference type="Proteomes" id="UP001594351"/>
    </source>
</evidence>
<keyword evidence="4" id="KW-0411">Iron-sulfur</keyword>
<evidence type="ECO:0000256" key="3">
    <source>
        <dbReference type="ARBA" id="ARBA00023004"/>
    </source>
</evidence>
<comment type="caution">
    <text evidence="6">The sequence shown here is derived from an EMBL/GenBank/DDBJ whole genome shotgun (WGS) entry which is preliminary data.</text>
</comment>
<dbReference type="SFLD" id="SFLDS00029">
    <property type="entry name" value="Radical_SAM"/>
    <property type="match status" value="1"/>
</dbReference>
<keyword evidence="7" id="KW-1185">Reference proteome</keyword>
<dbReference type="EMBL" id="JBHPBY010000106">
    <property type="protein sequence ID" value="MFC1850537.1"/>
    <property type="molecule type" value="Genomic_DNA"/>
</dbReference>
<dbReference type="InterPro" id="IPR058240">
    <property type="entry name" value="rSAM_sf"/>
</dbReference>
<name>A0ABV6YWE7_UNCC1</name>
<sequence length="370" mass="42239">MAGFNDYLKFARHLFIKENTLPLYLVFFITERCVAQCKHCLLGEKRTGLTELTIAEIEKISQSLGRILFLLPTGGEPFLREDIAEIVSIFYRNNKTANVGIPTNGFFTERIVSAVENILQGCPDLDLAIDVSFDGVGEKHDIIRNVPGLFEKASTTYRELADLKKHYPKLNLNVGVTVSRYNQDHLEELYHYLTRTLGVITINHLLVRGNPADKDSIGVDPNKYEAFSKLLENGAKNQTLVGYHNYAFSDFVNAVRIVRQEVINNITRTDKQQLPCYAGSLGGVLLSNGDLYPCELLDKKIGNLREVDYDFKKLWFSARNHEIKAWIKESGCHCTYECFLTLSVFFTPTSFQHVLRQYMSLKYNRLLKKC</sequence>
<evidence type="ECO:0000313" key="6">
    <source>
        <dbReference type="EMBL" id="MFC1850537.1"/>
    </source>
</evidence>
<dbReference type="Pfam" id="PF04055">
    <property type="entry name" value="Radical_SAM"/>
    <property type="match status" value="1"/>
</dbReference>
<evidence type="ECO:0000256" key="2">
    <source>
        <dbReference type="ARBA" id="ARBA00022723"/>
    </source>
</evidence>
<accession>A0ABV6YWE7</accession>
<keyword evidence="2" id="KW-0479">Metal-binding</keyword>
<evidence type="ECO:0000259" key="5">
    <source>
        <dbReference type="Pfam" id="PF04055"/>
    </source>
</evidence>
<evidence type="ECO:0000256" key="1">
    <source>
        <dbReference type="ARBA" id="ARBA00022691"/>
    </source>
</evidence>
<feature type="domain" description="Radical SAM core" evidence="5">
    <location>
        <begin position="29"/>
        <end position="192"/>
    </location>
</feature>
<keyword evidence="1" id="KW-0949">S-adenosyl-L-methionine</keyword>
<dbReference type="SFLD" id="SFLDG01067">
    <property type="entry name" value="SPASM/twitch_domain_containing"/>
    <property type="match status" value="1"/>
</dbReference>
<reference evidence="6 7" key="1">
    <citation type="submission" date="2024-09" db="EMBL/GenBank/DDBJ databases">
        <title>Laminarin stimulates single cell rates of sulfate reduction while oxygen inhibits transcriptomic activity in coastal marine sediment.</title>
        <authorList>
            <person name="Lindsay M."/>
            <person name="Orcutt B."/>
            <person name="Emerson D."/>
            <person name="Stepanauskas R."/>
            <person name="D'Angelo T."/>
        </authorList>
    </citation>
    <scope>NUCLEOTIDE SEQUENCE [LARGE SCALE GENOMIC DNA]</scope>
    <source>
        <strain evidence="6">SAG AM-311-K15</strain>
    </source>
</reference>
<evidence type="ECO:0000256" key="4">
    <source>
        <dbReference type="ARBA" id="ARBA00023014"/>
    </source>
</evidence>
<keyword evidence="3" id="KW-0408">Iron</keyword>
<dbReference type="SUPFAM" id="SSF102114">
    <property type="entry name" value="Radical SAM enzymes"/>
    <property type="match status" value="1"/>
</dbReference>
<gene>
    <name evidence="6" type="ORF">ACFL27_10130</name>
</gene>
<dbReference type="InterPro" id="IPR007197">
    <property type="entry name" value="rSAM"/>
</dbReference>
<proteinExistence type="predicted"/>
<protein>
    <submittedName>
        <fullName evidence="6">Radical SAM/SPASM domain-containing protein</fullName>
    </submittedName>
</protein>
<dbReference type="CDD" id="cd01335">
    <property type="entry name" value="Radical_SAM"/>
    <property type="match status" value="1"/>
</dbReference>
<dbReference type="InterPro" id="IPR013785">
    <property type="entry name" value="Aldolase_TIM"/>
</dbReference>
<dbReference type="Gene3D" id="3.20.20.70">
    <property type="entry name" value="Aldolase class I"/>
    <property type="match status" value="1"/>
</dbReference>
<dbReference type="Proteomes" id="UP001594351">
    <property type="component" value="Unassembled WGS sequence"/>
</dbReference>
<organism evidence="6 7">
    <name type="scientific">candidate division CSSED10-310 bacterium</name>
    <dbReference type="NCBI Taxonomy" id="2855610"/>
    <lineage>
        <taxon>Bacteria</taxon>
        <taxon>Bacteria division CSSED10-310</taxon>
    </lineage>
</organism>
<dbReference type="PANTHER" id="PTHR11228">
    <property type="entry name" value="RADICAL SAM DOMAIN PROTEIN"/>
    <property type="match status" value="1"/>
</dbReference>
<dbReference type="InterPro" id="IPR050377">
    <property type="entry name" value="Radical_SAM_PqqE_MftC-like"/>
</dbReference>